<reference evidence="2" key="1">
    <citation type="journal article" date="2020" name="G3 (Bethesda)">
        <title>High-Quality Assemblies for Three Invasive Social Wasps from the &lt;i&gt;Vespula&lt;/i&gt; Genus.</title>
        <authorList>
            <person name="Harrop T.W.R."/>
            <person name="Guhlin J."/>
            <person name="McLaughlin G.M."/>
            <person name="Permina E."/>
            <person name="Stockwell P."/>
            <person name="Gilligan J."/>
            <person name="Le Lec M.F."/>
            <person name="Gruber M.A.M."/>
            <person name="Quinn O."/>
            <person name="Lovegrove M."/>
            <person name="Duncan E.J."/>
            <person name="Remnant E.J."/>
            <person name="Van Eeckhoven J."/>
            <person name="Graham B."/>
            <person name="Knapp R.A."/>
            <person name="Langford K.W."/>
            <person name="Kronenberg Z."/>
            <person name="Press M.O."/>
            <person name="Eacker S.M."/>
            <person name="Wilson-Rankin E.E."/>
            <person name="Purcell J."/>
            <person name="Lester P.J."/>
            <person name="Dearden P.K."/>
        </authorList>
    </citation>
    <scope>NUCLEOTIDE SEQUENCE</scope>
    <source>
        <strain evidence="2">Volc-1</strain>
    </source>
</reference>
<dbReference type="AlphaFoldDB" id="A0A834NRN1"/>
<name>A0A834NRN1_VESPE</name>
<dbReference type="Proteomes" id="UP000600918">
    <property type="component" value="Unassembled WGS sequence"/>
</dbReference>
<proteinExistence type="predicted"/>
<organism evidence="2 3">
    <name type="scientific">Vespula pensylvanica</name>
    <name type="common">Western yellow jacket</name>
    <name type="synonym">Wasp</name>
    <dbReference type="NCBI Taxonomy" id="30213"/>
    <lineage>
        <taxon>Eukaryota</taxon>
        <taxon>Metazoa</taxon>
        <taxon>Ecdysozoa</taxon>
        <taxon>Arthropoda</taxon>
        <taxon>Hexapoda</taxon>
        <taxon>Insecta</taxon>
        <taxon>Pterygota</taxon>
        <taxon>Neoptera</taxon>
        <taxon>Endopterygota</taxon>
        <taxon>Hymenoptera</taxon>
        <taxon>Apocrita</taxon>
        <taxon>Aculeata</taxon>
        <taxon>Vespoidea</taxon>
        <taxon>Vespidae</taxon>
        <taxon>Vespinae</taxon>
        <taxon>Vespula</taxon>
    </lineage>
</organism>
<evidence type="ECO:0000313" key="3">
    <source>
        <dbReference type="Proteomes" id="UP000600918"/>
    </source>
</evidence>
<feature type="region of interest" description="Disordered" evidence="1">
    <location>
        <begin position="27"/>
        <end position="68"/>
    </location>
</feature>
<keyword evidence="3" id="KW-1185">Reference proteome</keyword>
<sequence>MQDVFESPPRNALEEAIGPISLAQEKAAMAGGTRRTVQSELASVKTKDTHSSREGCKAEQMNTGDTTGVPRISIGISKSTDFTQPAIDVCIDLVLSKQKI</sequence>
<accession>A0A834NRN1</accession>
<gene>
    <name evidence="2" type="ORF">H0235_011252</name>
</gene>
<evidence type="ECO:0000256" key="1">
    <source>
        <dbReference type="SAM" id="MobiDB-lite"/>
    </source>
</evidence>
<protein>
    <submittedName>
        <fullName evidence="2">Uncharacterized protein</fullName>
    </submittedName>
</protein>
<evidence type="ECO:0000313" key="2">
    <source>
        <dbReference type="EMBL" id="KAF7416721.1"/>
    </source>
</evidence>
<feature type="compositionally biased region" description="Basic and acidic residues" evidence="1">
    <location>
        <begin position="45"/>
        <end position="57"/>
    </location>
</feature>
<dbReference type="EMBL" id="JACSDY010000010">
    <property type="protein sequence ID" value="KAF7416721.1"/>
    <property type="molecule type" value="Genomic_DNA"/>
</dbReference>
<comment type="caution">
    <text evidence="2">The sequence shown here is derived from an EMBL/GenBank/DDBJ whole genome shotgun (WGS) entry which is preliminary data.</text>
</comment>